<dbReference type="SUPFAM" id="SSF81301">
    <property type="entry name" value="Nucleotidyltransferase"/>
    <property type="match status" value="1"/>
</dbReference>
<dbReference type="Gene3D" id="1.20.120.330">
    <property type="entry name" value="Nucleotidyltransferases domain 2"/>
    <property type="match status" value="1"/>
</dbReference>
<dbReference type="GO" id="GO:0016740">
    <property type="term" value="F:transferase activity"/>
    <property type="evidence" value="ECO:0007669"/>
    <property type="project" value="UniProtKB-KW"/>
</dbReference>
<dbReference type="InterPro" id="IPR048495">
    <property type="entry name" value="LinB-like_C"/>
</dbReference>
<feature type="domain" description="Lincosamide nucleotidyltransferase-like C-terminal" evidence="1">
    <location>
        <begin position="164"/>
        <end position="262"/>
    </location>
</feature>
<organism evidence="2 3">
    <name type="scientific">Lentzea albidocapillata</name>
    <dbReference type="NCBI Taxonomy" id="40571"/>
    <lineage>
        <taxon>Bacteria</taxon>
        <taxon>Bacillati</taxon>
        <taxon>Actinomycetota</taxon>
        <taxon>Actinomycetes</taxon>
        <taxon>Pseudonocardiales</taxon>
        <taxon>Pseudonocardiaceae</taxon>
        <taxon>Lentzea</taxon>
    </lineage>
</organism>
<dbReference type="eggNOG" id="COG1708">
    <property type="taxonomic scope" value="Bacteria"/>
</dbReference>
<keyword evidence="3" id="KW-1185">Reference proteome</keyword>
<evidence type="ECO:0000313" key="2">
    <source>
        <dbReference type="EMBL" id="SMD09295.1"/>
    </source>
</evidence>
<evidence type="ECO:0000313" key="3">
    <source>
        <dbReference type="Proteomes" id="UP000192840"/>
    </source>
</evidence>
<keyword evidence="2" id="KW-0808">Transferase</keyword>
<dbReference type="AlphaFoldDB" id="A0A1W2EI60"/>
<reference evidence="3" key="1">
    <citation type="submission" date="2017-04" db="EMBL/GenBank/DDBJ databases">
        <authorList>
            <person name="Varghese N."/>
            <person name="Submissions S."/>
        </authorList>
    </citation>
    <scope>NUCLEOTIDE SEQUENCE [LARGE SCALE GENOMIC DNA]</scope>
    <source>
        <strain evidence="3">DSM 44073</strain>
    </source>
</reference>
<name>A0A1W2EI60_9PSEU</name>
<dbReference type="CDD" id="cd05403">
    <property type="entry name" value="NT_KNTase_like"/>
    <property type="match status" value="1"/>
</dbReference>
<dbReference type="Gene3D" id="3.30.460.10">
    <property type="entry name" value="Beta Polymerase, domain 2"/>
    <property type="match status" value="1"/>
</dbReference>
<gene>
    <name evidence="2" type="ORF">SAMN05660733_04116</name>
</gene>
<dbReference type="EMBL" id="FWYC01000009">
    <property type="protein sequence ID" value="SMD09295.1"/>
    <property type="molecule type" value="Genomic_DNA"/>
</dbReference>
<dbReference type="Pfam" id="PF21418">
    <property type="entry name" value="LinB-like_C"/>
    <property type="match status" value="1"/>
</dbReference>
<protein>
    <submittedName>
        <fullName evidence="2">Lincosamide nucleotidyltransferase</fullName>
    </submittedName>
</protein>
<sequence>MSLPVPDVRCLAVRVLYQEELIERVREVCAADDGLDAALMYGSFAAGEADEHSDIEFWLFFTTRRRAEIEPRSWCADIAPTSYGLLNEFGTYVAFFPGLVRGEFHFATVDDIATVAEWPARGAEVERMLIVDRSGALAPVLRGLPQRYVPPVDSPEIITKYCDPFANWLVLAHHLAARGEDLRAWDALGHAQRHLLWMARLAEESTAHWLTPSRGAERELSADTVAELRAATCAASPQELVGALRAALELGRRLWPVIATRYGRGAPTALFAELDAALRHPHV</sequence>
<proteinExistence type="predicted"/>
<dbReference type="Proteomes" id="UP000192840">
    <property type="component" value="Unassembled WGS sequence"/>
</dbReference>
<evidence type="ECO:0000259" key="1">
    <source>
        <dbReference type="Pfam" id="PF21418"/>
    </source>
</evidence>
<accession>A0A1W2EI60</accession>
<dbReference type="STRING" id="40571.SAMN05660733_04116"/>
<dbReference type="InterPro" id="IPR043519">
    <property type="entry name" value="NT_sf"/>
</dbReference>